<evidence type="ECO:0000259" key="2">
    <source>
        <dbReference type="PROSITE" id="PS50222"/>
    </source>
</evidence>
<feature type="region of interest" description="Disordered" evidence="1">
    <location>
        <begin position="1"/>
        <end position="49"/>
    </location>
</feature>
<organism evidence="3 4">
    <name type="scientific">Salinarimonas ramus</name>
    <dbReference type="NCBI Taxonomy" id="690164"/>
    <lineage>
        <taxon>Bacteria</taxon>
        <taxon>Pseudomonadati</taxon>
        <taxon>Pseudomonadota</taxon>
        <taxon>Alphaproteobacteria</taxon>
        <taxon>Hyphomicrobiales</taxon>
        <taxon>Salinarimonadaceae</taxon>
        <taxon>Salinarimonas</taxon>
    </lineage>
</organism>
<feature type="compositionally biased region" description="Basic and acidic residues" evidence="1">
    <location>
        <begin position="7"/>
        <end position="18"/>
    </location>
</feature>
<dbReference type="Pfam" id="PF13202">
    <property type="entry name" value="EF-hand_5"/>
    <property type="match status" value="1"/>
</dbReference>
<dbReference type="SMART" id="SM00054">
    <property type="entry name" value="EFh"/>
    <property type="match status" value="2"/>
</dbReference>
<sequence>MNVGTENRVDSTRDRERTNVQSTSDFQRAFGEELGLGDADGETSADGDLGFDAQRLFDRIDTNDDDVVDRDELTTFLTDLIPGLQGVLDPEELSAEEEAAAEEAAPAPAPAAAPAAGPAPAPAGESAEAGGLDKLIEALDLNGNGKLDPEELMMLIALLVKLGPEGLEALQGIEGIEDLQGLLGEDGLGTLGEGTGIDLSSMLGMTPGTSTPTGTML</sequence>
<reference evidence="3 4" key="1">
    <citation type="journal article" date="2014" name="Int. J. Syst. Evol. Microbiol.">
        <title>Complete genome sequence of Corynebacterium casei LMG S-19264T (=DSM 44701T), isolated from a smear-ripened cheese.</title>
        <authorList>
            <consortium name="US DOE Joint Genome Institute (JGI-PGF)"/>
            <person name="Walter F."/>
            <person name="Albersmeier A."/>
            <person name="Kalinowski J."/>
            <person name="Ruckert C."/>
        </authorList>
    </citation>
    <scope>NUCLEOTIDE SEQUENCE [LARGE SCALE GENOMIC DNA]</scope>
    <source>
        <strain evidence="3 4">CGMCC 1.9161</strain>
    </source>
</reference>
<protein>
    <recommendedName>
        <fullName evidence="2">EF-hand domain-containing protein</fullName>
    </recommendedName>
</protein>
<feature type="compositionally biased region" description="Pro residues" evidence="1">
    <location>
        <begin position="107"/>
        <end position="121"/>
    </location>
</feature>
<feature type="domain" description="EF-hand" evidence="2">
    <location>
        <begin position="127"/>
        <end position="162"/>
    </location>
</feature>
<feature type="region of interest" description="Disordered" evidence="1">
    <location>
        <begin position="93"/>
        <end position="127"/>
    </location>
</feature>
<dbReference type="EMBL" id="BMMF01000003">
    <property type="protein sequence ID" value="GGK25163.1"/>
    <property type="molecule type" value="Genomic_DNA"/>
</dbReference>
<gene>
    <name evidence="3" type="ORF">GCM10011322_09660</name>
</gene>
<dbReference type="AlphaFoldDB" id="A0A917Q707"/>
<name>A0A917Q707_9HYPH</name>
<accession>A0A917Q707</accession>
<comment type="caution">
    <text evidence="3">The sequence shown here is derived from an EMBL/GenBank/DDBJ whole genome shotgun (WGS) entry which is preliminary data.</text>
</comment>
<dbReference type="PROSITE" id="PS00018">
    <property type="entry name" value="EF_HAND_1"/>
    <property type="match status" value="2"/>
</dbReference>
<dbReference type="GO" id="GO:0005509">
    <property type="term" value="F:calcium ion binding"/>
    <property type="evidence" value="ECO:0007669"/>
    <property type="project" value="InterPro"/>
</dbReference>
<dbReference type="InterPro" id="IPR011992">
    <property type="entry name" value="EF-hand-dom_pair"/>
</dbReference>
<dbReference type="SUPFAM" id="SSF47473">
    <property type="entry name" value="EF-hand"/>
    <property type="match status" value="1"/>
</dbReference>
<dbReference type="Proteomes" id="UP000600449">
    <property type="component" value="Unassembled WGS sequence"/>
</dbReference>
<evidence type="ECO:0000313" key="3">
    <source>
        <dbReference type="EMBL" id="GGK25163.1"/>
    </source>
</evidence>
<evidence type="ECO:0000256" key="1">
    <source>
        <dbReference type="SAM" id="MobiDB-lite"/>
    </source>
</evidence>
<keyword evidence="4" id="KW-1185">Reference proteome</keyword>
<dbReference type="PROSITE" id="PS50222">
    <property type="entry name" value="EF_HAND_2"/>
    <property type="match status" value="2"/>
</dbReference>
<dbReference type="InterPro" id="IPR018247">
    <property type="entry name" value="EF_Hand_1_Ca_BS"/>
</dbReference>
<dbReference type="InterPro" id="IPR002048">
    <property type="entry name" value="EF_hand_dom"/>
</dbReference>
<evidence type="ECO:0000313" key="4">
    <source>
        <dbReference type="Proteomes" id="UP000600449"/>
    </source>
</evidence>
<dbReference type="Gene3D" id="1.10.238.10">
    <property type="entry name" value="EF-hand"/>
    <property type="match status" value="1"/>
</dbReference>
<feature type="domain" description="EF-hand" evidence="2">
    <location>
        <begin position="48"/>
        <end position="83"/>
    </location>
</feature>
<proteinExistence type="predicted"/>